<dbReference type="Pfam" id="PF13202">
    <property type="entry name" value="EF-hand_5"/>
    <property type="match status" value="1"/>
</dbReference>
<keyword evidence="2" id="KW-0677">Repeat</keyword>
<dbReference type="EMBL" id="HBGF01028531">
    <property type="protein sequence ID" value="CAD9124065.1"/>
    <property type="molecule type" value="Transcribed_RNA"/>
</dbReference>
<dbReference type="PROSITE" id="PS00018">
    <property type="entry name" value="EF_HAND_1"/>
    <property type="match status" value="3"/>
</dbReference>
<dbReference type="InterPro" id="IPR002048">
    <property type="entry name" value="EF_hand_dom"/>
</dbReference>
<keyword evidence="3" id="KW-0106">Calcium</keyword>
<dbReference type="GO" id="GO:0005509">
    <property type="term" value="F:calcium ion binding"/>
    <property type="evidence" value="ECO:0007669"/>
    <property type="project" value="InterPro"/>
</dbReference>
<dbReference type="AlphaFoldDB" id="A0A7S1M7Y2"/>
<dbReference type="InterPro" id="IPR018247">
    <property type="entry name" value="EF_Hand_1_Ca_BS"/>
</dbReference>
<evidence type="ECO:0000256" key="1">
    <source>
        <dbReference type="ARBA" id="ARBA00022723"/>
    </source>
</evidence>
<dbReference type="PANTHER" id="PTHR34524">
    <property type="entry name" value="CALCYPHOSIN"/>
    <property type="match status" value="1"/>
</dbReference>
<dbReference type="CDD" id="cd00051">
    <property type="entry name" value="EFh"/>
    <property type="match status" value="1"/>
</dbReference>
<protein>
    <recommendedName>
        <fullName evidence="4">EF-hand domain-containing protein</fullName>
    </recommendedName>
</protein>
<evidence type="ECO:0000313" key="5">
    <source>
        <dbReference type="EMBL" id="CAD9124065.1"/>
    </source>
</evidence>
<reference evidence="5" key="1">
    <citation type="submission" date="2021-01" db="EMBL/GenBank/DDBJ databases">
        <authorList>
            <person name="Corre E."/>
            <person name="Pelletier E."/>
            <person name="Niang G."/>
            <person name="Scheremetjew M."/>
            <person name="Finn R."/>
            <person name="Kale V."/>
            <person name="Holt S."/>
            <person name="Cochrane G."/>
            <person name="Meng A."/>
            <person name="Brown T."/>
            <person name="Cohen L."/>
        </authorList>
    </citation>
    <scope>NUCLEOTIDE SEQUENCE</scope>
    <source>
        <strain evidence="5">CCAP 1951/1</strain>
    </source>
</reference>
<gene>
    <name evidence="5" type="ORF">NDES1114_LOCUS18898</name>
</gene>
<evidence type="ECO:0000256" key="2">
    <source>
        <dbReference type="ARBA" id="ARBA00022737"/>
    </source>
</evidence>
<accession>A0A7S1M7Y2</accession>
<dbReference type="SUPFAM" id="SSF47473">
    <property type="entry name" value="EF-hand"/>
    <property type="match status" value="1"/>
</dbReference>
<feature type="domain" description="EF-hand" evidence="4">
    <location>
        <begin position="87"/>
        <end position="122"/>
    </location>
</feature>
<dbReference type="Gene3D" id="1.10.238.10">
    <property type="entry name" value="EF-hand"/>
    <property type="match status" value="2"/>
</dbReference>
<keyword evidence="1" id="KW-0479">Metal-binding</keyword>
<evidence type="ECO:0000256" key="3">
    <source>
        <dbReference type="ARBA" id="ARBA00022837"/>
    </source>
</evidence>
<organism evidence="5">
    <name type="scientific">Neobodo designis</name>
    <name type="common">Flagellated protozoan</name>
    <name type="synonym">Bodo designis</name>
    <dbReference type="NCBI Taxonomy" id="312471"/>
    <lineage>
        <taxon>Eukaryota</taxon>
        <taxon>Discoba</taxon>
        <taxon>Euglenozoa</taxon>
        <taxon>Kinetoplastea</taxon>
        <taxon>Metakinetoplastina</taxon>
        <taxon>Neobodonida</taxon>
        <taxon>Neobodo</taxon>
    </lineage>
</organism>
<dbReference type="SMART" id="SM00054">
    <property type="entry name" value="EFh"/>
    <property type="match status" value="3"/>
</dbReference>
<sequence>MQRFGKGSGVTRGTMEAAFTFMATSLRPRALDALWMRINPHGADSVTFQQVAKLCVGIDVPPRARPEVRVKLETIRQKLQQRYPPGQGVAALRRGFAVIDRDRSGALSAKELVQFLDKLGLRLTPYDADVLIAAFDRNGDGAVSLQEFCRAVRGPMSSTRAALVTQAFRQIDSDGSGSLTLPELTERYDASKHPEVIAGRLTAEQVVADFVAPWDTRMNVADATGESRSGDGVITLAEFLDYYDDTSATIDDDEYFELMIRNCWHLSGGEGAAQNTSCKRVLVEFKDGTQRVVEITNDLGLKFDNMQAVRRRLEQQGVKDIAVVKLK</sequence>
<evidence type="ECO:0000259" key="4">
    <source>
        <dbReference type="PROSITE" id="PS50222"/>
    </source>
</evidence>
<proteinExistence type="predicted"/>
<dbReference type="Pfam" id="PF13499">
    <property type="entry name" value="EF-hand_7"/>
    <property type="match status" value="1"/>
</dbReference>
<name>A0A7S1M7Y2_NEODS</name>
<dbReference type="PROSITE" id="PS50222">
    <property type="entry name" value="EF_HAND_2"/>
    <property type="match status" value="3"/>
</dbReference>
<dbReference type="InterPro" id="IPR051581">
    <property type="entry name" value="Ca-bind"/>
</dbReference>
<dbReference type="PANTHER" id="PTHR34524:SF6">
    <property type="entry name" value="CALCYPHOSINE LIKE"/>
    <property type="match status" value="1"/>
</dbReference>
<dbReference type="InterPro" id="IPR011992">
    <property type="entry name" value="EF-hand-dom_pair"/>
</dbReference>
<feature type="domain" description="EF-hand" evidence="4">
    <location>
        <begin position="127"/>
        <end position="158"/>
    </location>
</feature>
<feature type="domain" description="EF-hand" evidence="4">
    <location>
        <begin position="159"/>
        <end position="194"/>
    </location>
</feature>